<keyword evidence="1" id="KW-0808">Transferase</keyword>
<reference evidence="1 2" key="1">
    <citation type="journal article" date="2022" name="G3 (Bethesda)">
        <title>Enemy or ally: a genomic approach to elucidate the lifestyle of Phyllosticta citrichinaensis.</title>
        <authorList>
            <person name="Buijs V.A."/>
            <person name="Groenewald J.Z."/>
            <person name="Haridas S."/>
            <person name="LaButti K.M."/>
            <person name="Lipzen A."/>
            <person name="Martin F.M."/>
            <person name="Barry K."/>
            <person name="Grigoriev I.V."/>
            <person name="Crous P.W."/>
            <person name="Seidl M.F."/>
        </authorList>
    </citation>
    <scope>NUCLEOTIDE SEQUENCE [LARGE SCALE GENOMIC DNA]</scope>
    <source>
        <strain evidence="1 2">CBS 129764</strain>
    </source>
</reference>
<keyword evidence="1" id="KW-0489">Methyltransferase</keyword>
<dbReference type="InterPro" id="IPR029063">
    <property type="entry name" value="SAM-dependent_MTases_sf"/>
</dbReference>
<evidence type="ECO:0000313" key="2">
    <source>
        <dbReference type="Proteomes" id="UP001456524"/>
    </source>
</evidence>
<gene>
    <name evidence="1" type="ORF">IWX90DRAFT_281800</name>
</gene>
<dbReference type="GO" id="GO:0032259">
    <property type="term" value="P:methylation"/>
    <property type="evidence" value="ECO:0007669"/>
    <property type="project" value="UniProtKB-KW"/>
</dbReference>
<name>A0ABR1XNU7_9PEZI</name>
<accession>A0ABR1XNU7</accession>
<organism evidence="1 2">
    <name type="scientific">Phyllosticta citrichinensis</name>
    <dbReference type="NCBI Taxonomy" id="1130410"/>
    <lineage>
        <taxon>Eukaryota</taxon>
        <taxon>Fungi</taxon>
        <taxon>Dikarya</taxon>
        <taxon>Ascomycota</taxon>
        <taxon>Pezizomycotina</taxon>
        <taxon>Dothideomycetes</taxon>
        <taxon>Dothideomycetes incertae sedis</taxon>
        <taxon>Botryosphaeriales</taxon>
        <taxon>Phyllostictaceae</taxon>
        <taxon>Phyllosticta</taxon>
    </lineage>
</organism>
<comment type="caution">
    <text evidence="1">The sequence shown here is derived from an EMBL/GenBank/DDBJ whole genome shotgun (WGS) entry which is preliminary data.</text>
</comment>
<keyword evidence="2" id="KW-1185">Reference proteome</keyword>
<dbReference type="EMBL" id="JBBWUH010000007">
    <property type="protein sequence ID" value="KAK8161820.1"/>
    <property type="molecule type" value="Genomic_DNA"/>
</dbReference>
<dbReference type="PANTHER" id="PTHR43591">
    <property type="entry name" value="METHYLTRANSFERASE"/>
    <property type="match status" value="1"/>
</dbReference>
<dbReference type="Pfam" id="PF13489">
    <property type="entry name" value="Methyltransf_23"/>
    <property type="match status" value="1"/>
</dbReference>
<dbReference type="SUPFAM" id="SSF53335">
    <property type="entry name" value="S-adenosyl-L-methionine-dependent methyltransferases"/>
    <property type="match status" value="1"/>
</dbReference>
<dbReference type="PANTHER" id="PTHR43591:SF31">
    <property type="entry name" value="LAEA-LIKE, PUTATIVE (AFU_ORTHOLOGUE AFUA_8G01930)-RELATED"/>
    <property type="match status" value="1"/>
</dbReference>
<evidence type="ECO:0000313" key="1">
    <source>
        <dbReference type="EMBL" id="KAK8161820.1"/>
    </source>
</evidence>
<dbReference type="CDD" id="cd02440">
    <property type="entry name" value="AdoMet_MTases"/>
    <property type="match status" value="1"/>
</dbReference>
<dbReference type="GO" id="GO:0008168">
    <property type="term" value="F:methyltransferase activity"/>
    <property type="evidence" value="ECO:0007669"/>
    <property type="project" value="UniProtKB-KW"/>
</dbReference>
<dbReference type="Proteomes" id="UP001456524">
    <property type="component" value="Unassembled WGS sequence"/>
</dbReference>
<sequence length="394" mass="43828">MVLPSATAAWNRNLENWHPSTALGRISRNHLYLYPSPAPTPQFLSASSHCAKTMSEEQYQPSTVAAATPADHIVGEELLVDSSTDSDSTFGDAVDSTTTSLASSVTNYRYEHGRRYHGIEDGRYSLPNDEAEVDRLNLQHRVWEIALNGHLYVAPIDHDHLNEVLDVGCGTGAWCIEFADAHPGVQVLGTDLSPIQPHNVPANCQFIVDNANDDWVYGERFDFIHTRTLLLGVKDWKTVMKQAFDSLKPGGWIELHEFQIPIACDDGSAGPDSAAMKWGNSMCEGFQKFGVDSMATAKFREYLAEAGFEDIRETHTKFPLGPWPRGDKEKAMGALFQKDIGDNLHGLSVTTLTQGLGWSTEEVQSFIPQAKADMYSPQIHTYFPIDIFWARKPR</sequence>
<dbReference type="Gene3D" id="3.40.50.150">
    <property type="entry name" value="Vaccinia Virus protein VP39"/>
    <property type="match status" value="1"/>
</dbReference>
<proteinExistence type="predicted"/>
<protein>
    <submittedName>
        <fullName evidence="1">S-adenosyl-L-methionine-dependent methyltransferase</fullName>
    </submittedName>
</protein>